<dbReference type="Pfam" id="PF00437">
    <property type="entry name" value="T2SSE"/>
    <property type="match status" value="1"/>
</dbReference>
<comment type="caution">
    <text evidence="3">The sequence shown here is derived from an EMBL/GenBank/DDBJ whole genome shotgun (WGS) entry which is preliminary data.</text>
</comment>
<dbReference type="RefSeq" id="WP_305993433.1">
    <property type="nucleotide sequence ID" value="NZ_JAVAMP010000012.1"/>
</dbReference>
<dbReference type="PANTHER" id="PTHR30486">
    <property type="entry name" value="TWITCHING MOTILITY PROTEIN PILT"/>
    <property type="match status" value="1"/>
</dbReference>
<reference evidence="3 4" key="1">
    <citation type="submission" date="2023-08" db="EMBL/GenBank/DDBJ databases">
        <authorList>
            <person name="Park J.-S."/>
        </authorList>
    </citation>
    <scope>NUCLEOTIDE SEQUENCE [LARGE SCALE GENOMIC DNA]</scope>
    <source>
        <strain evidence="3 4">2205SS18-9</strain>
    </source>
</reference>
<evidence type="ECO:0000256" key="1">
    <source>
        <dbReference type="ARBA" id="ARBA00006611"/>
    </source>
</evidence>
<dbReference type="Proteomes" id="UP001231941">
    <property type="component" value="Unassembled WGS sequence"/>
</dbReference>
<dbReference type="PANTHER" id="PTHR30486:SF6">
    <property type="entry name" value="TYPE IV PILUS RETRACTATION ATPASE PILT"/>
    <property type="match status" value="1"/>
</dbReference>
<dbReference type="EMBL" id="JAVAMP010000012">
    <property type="protein sequence ID" value="MDP5276122.1"/>
    <property type="molecule type" value="Genomic_DNA"/>
</dbReference>
<protein>
    <submittedName>
        <fullName evidence="3">ATPase, T2SS/T4P/T4SS family</fullName>
    </submittedName>
</protein>
<gene>
    <name evidence="3" type="ORF">Q5Y73_18650</name>
</gene>
<dbReference type="Gene3D" id="3.40.50.300">
    <property type="entry name" value="P-loop containing nucleotide triphosphate hydrolases"/>
    <property type="match status" value="1"/>
</dbReference>
<sequence>MPTSSSIFKNVQRSNDRQIINQSIVIETRDYLSEQIRQKKVDFSQEEIILRKLQDFLQHKGCNYQQASEIIEEIIVDIRGYGVIDSLAKDPDVSDIIIHKHDDITYEKGGEKYNFQGKFKDQNQLMMFIEKLALLSRSRIDISNPLATFTLPEGWRTAVSIPPVSLHPSVAIRKFASVPTVQDLINNGYFSPQSGAFFKALIESKRNILFIGGMGTGKTTMIAIASSMFKNDEHPLLIEEVMECPIDVPHLRRLVARPPSVEGTGAIPLGLLLKQGLMMKPTRVIVSEVRDGAIFYMLQAMLVGHEGSMSTIHASSAQEALHKRIPSMLSMSQEASLLSQEEKIGYAASALHFIVHLEQDPKTGRRYCKSISEIVEDPKPKAIDVFVQEGDTMKATGHIPHRAIKGAAHYNYDYDLNWFKN</sequence>
<dbReference type="CDD" id="cd01130">
    <property type="entry name" value="VirB11-like_ATPase"/>
    <property type="match status" value="1"/>
</dbReference>
<name>A0ABT9J3V6_9BACL</name>
<feature type="domain" description="Bacterial type II secretion system protein E" evidence="2">
    <location>
        <begin position="86"/>
        <end position="331"/>
    </location>
</feature>
<proteinExistence type="inferred from homology"/>
<comment type="similarity">
    <text evidence="1">Belongs to the GSP E family.</text>
</comment>
<keyword evidence="4" id="KW-1185">Reference proteome</keyword>
<accession>A0ABT9J3V6</accession>
<evidence type="ECO:0000313" key="3">
    <source>
        <dbReference type="EMBL" id="MDP5276122.1"/>
    </source>
</evidence>
<dbReference type="InterPro" id="IPR001482">
    <property type="entry name" value="T2SS/T4SS_dom"/>
</dbReference>
<dbReference type="InterPro" id="IPR027417">
    <property type="entry name" value="P-loop_NTPase"/>
</dbReference>
<organism evidence="3 4">
    <name type="scientific">Chengkuizengella axinellae</name>
    <dbReference type="NCBI Taxonomy" id="3064388"/>
    <lineage>
        <taxon>Bacteria</taxon>
        <taxon>Bacillati</taxon>
        <taxon>Bacillota</taxon>
        <taxon>Bacilli</taxon>
        <taxon>Bacillales</taxon>
        <taxon>Paenibacillaceae</taxon>
        <taxon>Chengkuizengella</taxon>
    </lineage>
</organism>
<dbReference type="Gene3D" id="3.30.450.380">
    <property type="match status" value="1"/>
</dbReference>
<evidence type="ECO:0000313" key="4">
    <source>
        <dbReference type="Proteomes" id="UP001231941"/>
    </source>
</evidence>
<evidence type="ECO:0000259" key="2">
    <source>
        <dbReference type="Pfam" id="PF00437"/>
    </source>
</evidence>
<dbReference type="SUPFAM" id="SSF52540">
    <property type="entry name" value="P-loop containing nucleoside triphosphate hydrolases"/>
    <property type="match status" value="1"/>
</dbReference>
<dbReference type="InterPro" id="IPR050921">
    <property type="entry name" value="T4SS_GSP_E_ATPase"/>
</dbReference>